<organism evidence="7 8">
    <name type="scientific">Naumannella cuiyingiana</name>
    <dbReference type="NCBI Taxonomy" id="1347891"/>
    <lineage>
        <taxon>Bacteria</taxon>
        <taxon>Bacillati</taxon>
        <taxon>Actinomycetota</taxon>
        <taxon>Actinomycetes</taxon>
        <taxon>Propionibacteriales</taxon>
        <taxon>Propionibacteriaceae</taxon>
        <taxon>Naumannella</taxon>
    </lineage>
</organism>
<feature type="transmembrane region" description="Helical" evidence="6">
    <location>
        <begin position="342"/>
        <end position="365"/>
    </location>
</feature>
<dbReference type="GO" id="GO:0005886">
    <property type="term" value="C:plasma membrane"/>
    <property type="evidence" value="ECO:0007669"/>
    <property type="project" value="UniProtKB-SubCell"/>
</dbReference>
<evidence type="ECO:0000256" key="3">
    <source>
        <dbReference type="ARBA" id="ARBA00022692"/>
    </source>
</evidence>
<name>A0A7Z0D832_9ACTN</name>
<feature type="transmembrane region" description="Helical" evidence="6">
    <location>
        <begin position="311"/>
        <end position="330"/>
    </location>
</feature>
<reference evidence="7 8" key="1">
    <citation type="submission" date="2020-07" db="EMBL/GenBank/DDBJ databases">
        <title>Sequencing the genomes of 1000 actinobacteria strains.</title>
        <authorList>
            <person name="Klenk H.-P."/>
        </authorList>
    </citation>
    <scope>NUCLEOTIDE SEQUENCE [LARGE SCALE GENOMIC DNA]</scope>
    <source>
        <strain evidence="7 8">DSM 103164</strain>
    </source>
</reference>
<gene>
    <name evidence="7" type="ORF">GGQ54_001031</name>
</gene>
<dbReference type="Proteomes" id="UP000527616">
    <property type="component" value="Unassembled WGS sequence"/>
</dbReference>
<dbReference type="Pfam" id="PF09678">
    <property type="entry name" value="Caa3_CtaG"/>
    <property type="match status" value="1"/>
</dbReference>
<keyword evidence="3 6" id="KW-0812">Transmembrane</keyword>
<comment type="subcellular location">
    <subcellularLocation>
        <location evidence="1">Cell membrane</location>
        <topology evidence="1">Multi-pass membrane protein</topology>
    </subcellularLocation>
</comment>
<proteinExistence type="predicted"/>
<evidence type="ECO:0000313" key="8">
    <source>
        <dbReference type="Proteomes" id="UP000527616"/>
    </source>
</evidence>
<feature type="transmembrane region" description="Helical" evidence="6">
    <location>
        <begin position="141"/>
        <end position="162"/>
    </location>
</feature>
<accession>A0A7Z0D832</accession>
<evidence type="ECO:0000256" key="6">
    <source>
        <dbReference type="SAM" id="Phobius"/>
    </source>
</evidence>
<evidence type="ECO:0000256" key="5">
    <source>
        <dbReference type="ARBA" id="ARBA00023136"/>
    </source>
</evidence>
<feature type="transmembrane region" description="Helical" evidence="6">
    <location>
        <begin position="462"/>
        <end position="492"/>
    </location>
</feature>
<evidence type="ECO:0000256" key="2">
    <source>
        <dbReference type="ARBA" id="ARBA00022475"/>
    </source>
</evidence>
<keyword evidence="8" id="KW-1185">Reference proteome</keyword>
<dbReference type="RefSeq" id="WP_179444424.1">
    <property type="nucleotide sequence ID" value="NZ_JACBZS010000001.1"/>
</dbReference>
<keyword evidence="2" id="KW-1003">Cell membrane</keyword>
<feature type="transmembrane region" description="Helical" evidence="6">
    <location>
        <begin position="169"/>
        <end position="190"/>
    </location>
</feature>
<sequence length="571" mass="59219">MAAGRMIATASRPATVLLAGLVFMIVFAAVALHPDAMPAPAPDPLTVLGAGLFGVAAGAAAVLTVSRLLCAIGWRRPERGENAGPVRNELTPGARAAARAAIAPALAWAGFAALGVPFAMAGESDRPLGAVLARLGADLPITSAPLGWALTAALAALSGALLARVRTWAGAIALLCLALAACIPAAALAVPPGPGADLRTDAVGLAAPAAVLALAAAIAGQRRVAARAGTAAAAAAAAALLAPLTAPAGASPGQLLVLGYGIGPGPSGANFLLPGRPNFLLAGLAVLAVIAYLAGVRALRRRGDRWPVGRTLAWVVGWLLVITVAVTRIWQYGDISFRYHMLAHMVLNLIAPVLLVLGGPLTLALRALRPGRAGGAGSARDAIESIMTWRPLRVLAHPVVIWLIFVGSFYLLYFSGLFGLAMARPWSHQLITLHFLLTGYAFSAVVIGVDQPPRPLPHLARLAFVFAAMPFHSFFAVIVMDAETIIGAAYFAAVAPVPPLDPVAEQAAAGQIAWFIGEIPLLATVLILLVHWYRADRREARRRDKAIASGRDEAYEAIQQMYADLARHDRD</sequence>
<evidence type="ECO:0000256" key="4">
    <source>
        <dbReference type="ARBA" id="ARBA00022989"/>
    </source>
</evidence>
<feature type="transmembrane region" description="Helical" evidence="6">
    <location>
        <begin position="47"/>
        <end position="70"/>
    </location>
</feature>
<dbReference type="InterPro" id="IPR019108">
    <property type="entry name" value="Caa3_assmbl_CtaG-rel"/>
</dbReference>
<dbReference type="EMBL" id="JACBZS010000001">
    <property type="protein sequence ID" value="NYI70471.1"/>
    <property type="molecule type" value="Genomic_DNA"/>
</dbReference>
<comment type="caution">
    <text evidence="7">The sequence shown here is derived from an EMBL/GenBank/DDBJ whole genome shotgun (WGS) entry which is preliminary data.</text>
</comment>
<keyword evidence="4 6" id="KW-1133">Transmembrane helix</keyword>
<evidence type="ECO:0000256" key="1">
    <source>
        <dbReference type="ARBA" id="ARBA00004651"/>
    </source>
</evidence>
<feature type="transmembrane region" description="Helical" evidence="6">
    <location>
        <begin position="100"/>
        <end position="121"/>
    </location>
</feature>
<feature type="transmembrane region" description="Helical" evidence="6">
    <location>
        <begin position="429"/>
        <end position="450"/>
    </location>
</feature>
<feature type="transmembrane region" description="Helical" evidence="6">
    <location>
        <begin position="279"/>
        <end position="299"/>
    </location>
</feature>
<keyword evidence="5 6" id="KW-0472">Membrane</keyword>
<feature type="transmembrane region" description="Helical" evidence="6">
    <location>
        <begin position="512"/>
        <end position="533"/>
    </location>
</feature>
<protein>
    <submittedName>
        <fullName evidence="7">Cytochrome c oxidase assembly factor CtaG</fullName>
    </submittedName>
</protein>
<feature type="transmembrane region" description="Helical" evidence="6">
    <location>
        <begin position="202"/>
        <end position="219"/>
    </location>
</feature>
<feature type="transmembrane region" description="Helical" evidence="6">
    <location>
        <begin position="399"/>
        <end position="423"/>
    </location>
</feature>
<dbReference type="AlphaFoldDB" id="A0A7Z0D832"/>
<evidence type="ECO:0000313" key="7">
    <source>
        <dbReference type="EMBL" id="NYI70471.1"/>
    </source>
</evidence>